<keyword evidence="1" id="KW-1133">Transmembrane helix</keyword>
<evidence type="ECO:0000313" key="3">
    <source>
        <dbReference type="Proteomes" id="UP000220226"/>
    </source>
</evidence>
<gene>
    <name evidence="2" type="ORF">CN290_28575</name>
</gene>
<reference evidence="2 3" key="1">
    <citation type="submission" date="2017-09" db="EMBL/GenBank/DDBJ databases">
        <title>Large-scale bioinformatics analysis of Bacillus genomes uncovers conserved roles of natural products in bacterial physiology.</title>
        <authorList>
            <consortium name="Agbiome Team Llc"/>
            <person name="Bleich R.M."/>
            <person name="Grubbs K.J."/>
            <person name="Santa Maria K.C."/>
            <person name="Allen S.E."/>
            <person name="Farag S."/>
            <person name="Shank E.A."/>
            <person name="Bowers A."/>
        </authorList>
    </citation>
    <scope>NUCLEOTIDE SEQUENCE [LARGE SCALE GENOMIC DNA]</scope>
    <source>
        <strain evidence="2 3">AFS025165</strain>
    </source>
</reference>
<keyword evidence="1" id="KW-0812">Transmembrane</keyword>
<sequence length="198" mass="22765">MKTINKYLPYFVLVSVVILDLIIFYAVMDALKVLEKELIVGLIAFLGSILGGLITLVGVNATLKHRDRELFLISATEKLLAVDKLITNLKEFSNRITIIDASSLDSENKCLSILQEAHLFYKQLDANKELIYKNIDYDKVHMIDYYQKTLGPITRKLPINEEEKDACIEKIQSIFGLLLESKNELESKYYKYKKEHSN</sequence>
<evidence type="ECO:0000313" key="2">
    <source>
        <dbReference type="EMBL" id="PFC69934.1"/>
    </source>
</evidence>
<keyword evidence="1" id="KW-0472">Membrane</keyword>
<evidence type="ECO:0000256" key="1">
    <source>
        <dbReference type="SAM" id="Phobius"/>
    </source>
</evidence>
<dbReference type="EMBL" id="NTQT01000045">
    <property type="protein sequence ID" value="PFC69934.1"/>
    <property type="molecule type" value="Genomic_DNA"/>
</dbReference>
<dbReference type="RefSeq" id="WP_098289255.1">
    <property type="nucleotide sequence ID" value="NZ_NTQT01000045.1"/>
</dbReference>
<name>A0A2B2SL66_BACCE</name>
<dbReference type="AlphaFoldDB" id="A0A2B2SL66"/>
<organism evidence="2 3">
    <name type="scientific">Bacillus cereus</name>
    <dbReference type="NCBI Taxonomy" id="1396"/>
    <lineage>
        <taxon>Bacteria</taxon>
        <taxon>Bacillati</taxon>
        <taxon>Bacillota</taxon>
        <taxon>Bacilli</taxon>
        <taxon>Bacillales</taxon>
        <taxon>Bacillaceae</taxon>
        <taxon>Bacillus</taxon>
        <taxon>Bacillus cereus group</taxon>
    </lineage>
</organism>
<protein>
    <submittedName>
        <fullName evidence="2">Uncharacterized protein</fullName>
    </submittedName>
</protein>
<proteinExistence type="predicted"/>
<dbReference type="Proteomes" id="UP000220226">
    <property type="component" value="Unassembled WGS sequence"/>
</dbReference>
<accession>A0A2B2SL66</accession>
<comment type="caution">
    <text evidence="2">The sequence shown here is derived from an EMBL/GenBank/DDBJ whole genome shotgun (WGS) entry which is preliminary data.</text>
</comment>
<feature type="transmembrane region" description="Helical" evidence="1">
    <location>
        <begin position="39"/>
        <end position="63"/>
    </location>
</feature>
<feature type="transmembrane region" description="Helical" evidence="1">
    <location>
        <begin position="7"/>
        <end position="27"/>
    </location>
</feature>